<reference evidence="9 10" key="1">
    <citation type="submission" date="2018-10" db="EMBL/GenBank/DDBJ databases">
        <title>Genomic Encyclopedia of Archaeal and Bacterial Type Strains, Phase II (KMG-II): from individual species to whole genera.</title>
        <authorList>
            <person name="Goeker M."/>
        </authorList>
    </citation>
    <scope>NUCLEOTIDE SEQUENCE [LARGE SCALE GENOMIC DNA]</scope>
    <source>
        <strain evidence="9 10">VM1</strain>
    </source>
</reference>
<dbReference type="InterPro" id="IPR013551">
    <property type="entry name" value="YicC-like_C"/>
</dbReference>
<evidence type="ECO:0000256" key="5">
    <source>
        <dbReference type="ARBA" id="ARBA00035648"/>
    </source>
</evidence>
<dbReference type="NCBIfam" id="TIGR00255">
    <property type="entry name" value="YicC/YloC family endoribonuclease"/>
    <property type="match status" value="1"/>
</dbReference>
<evidence type="ECO:0000256" key="1">
    <source>
        <dbReference type="ARBA" id="ARBA00001968"/>
    </source>
</evidence>
<feature type="coiled-coil region" evidence="6">
    <location>
        <begin position="128"/>
        <end position="207"/>
    </location>
</feature>
<evidence type="ECO:0000259" key="8">
    <source>
        <dbReference type="Pfam" id="PF08340"/>
    </source>
</evidence>
<comment type="caution">
    <text evidence="9">The sequence shown here is derived from an EMBL/GenBank/DDBJ whole genome shotgun (WGS) entry which is preliminary data.</text>
</comment>
<evidence type="ECO:0000313" key="9">
    <source>
        <dbReference type="EMBL" id="RMA97592.1"/>
    </source>
</evidence>
<comment type="similarity">
    <text evidence="5">Belongs to the YicC/YloC family.</text>
</comment>
<dbReference type="EMBL" id="REFO01000010">
    <property type="protein sequence ID" value="RMA97592.1"/>
    <property type="molecule type" value="Genomic_DNA"/>
</dbReference>
<evidence type="ECO:0000256" key="4">
    <source>
        <dbReference type="ARBA" id="ARBA00022801"/>
    </source>
</evidence>
<proteinExistence type="inferred from homology"/>
<dbReference type="Pfam" id="PF08340">
    <property type="entry name" value="YicC-like_C"/>
    <property type="match status" value="1"/>
</dbReference>
<comment type="cofactor">
    <cofactor evidence="1">
        <name>a divalent metal cation</name>
        <dbReference type="ChEBI" id="CHEBI:60240"/>
    </cofactor>
</comment>
<keyword evidence="10" id="KW-1185">Reference proteome</keyword>
<dbReference type="OrthoDB" id="9771229at2"/>
<evidence type="ECO:0000313" key="10">
    <source>
        <dbReference type="Proteomes" id="UP000280842"/>
    </source>
</evidence>
<evidence type="ECO:0000256" key="3">
    <source>
        <dbReference type="ARBA" id="ARBA00022759"/>
    </source>
</evidence>
<evidence type="ECO:0000256" key="2">
    <source>
        <dbReference type="ARBA" id="ARBA00022722"/>
    </source>
</evidence>
<gene>
    <name evidence="9" type="ORF">CLV39_0210</name>
</gene>
<name>A0A3M0C3P8_9AQUI</name>
<dbReference type="InterPro" id="IPR013527">
    <property type="entry name" value="YicC-like_N"/>
</dbReference>
<protein>
    <submittedName>
        <fullName evidence="9">Uncharacterized protein (TIGR00255 family)</fullName>
    </submittedName>
</protein>
<organism evidence="9 10">
    <name type="scientific">Hydrogenothermus marinus</name>
    <dbReference type="NCBI Taxonomy" id="133270"/>
    <lineage>
        <taxon>Bacteria</taxon>
        <taxon>Pseudomonadati</taxon>
        <taxon>Aquificota</taxon>
        <taxon>Aquificia</taxon>
        <taxon>Aquificales</taxon>
        <taxon>Hydrogenothermaceae</taxon>
        <taxon>Hydrogenothermus</taxon>
    </lineage>
</organism>
<dbReference type="Proteomes" id="UP000280842">
    <property type="component" value="Unassembled WGS sequence"/>
</dbReference>
<dbReference type="PANTHER" id="PTHR30636:SF3">
    <property type="entry name" value="UPF0701 PROTEIN YICC"/>
    <property type="match status" value="1"/>
</dbReference>
<dbReference type="Pfam" id="PF03755">
    <property type="entry name" value="YicC-like_N"/>
    <property type="match status" value="1"/>
</dbReference>
<feature type="domain" description="Endoribonuclease YicC-like C-terminal" evidence="8">
    <location>
        <begin position="171"/>
        <end position="286"/>
    </location>
</feature>
<evidence type="ECO:0000256" key="6">
    <source>
        <dbReference type="SAM" id="Coils"/>
    </source>
</evidence>
<dbReference type="GO" id="GO:0016787">
    <property type="term" value="F:hydrolase activity"/>
    <property type="evidence" value="ECO:0007669"/>
    <property type="project" value="UniProtKB-KW"/>
</dbReference>
<evidence type="ECO:0000259" key="7">
    <source>
        <dbReference type="Pfam" id="PF03755"/>
    </source>
</evidence>
<feature type="domain" description="Endoribonuclease YicC-like N-terminal" evidence="7">
    <location>
        <begin position="3"/>
        <end position="154"/>
    </location>
</feature>
<dbReference type="RefSeq" id="WP_121922370.1">
    <property type="nucleotide sequence ID" value="NZ_REFO01000010.1"/>
</dbReference>
<sequence>MPYSMTGIGFSEIQTEDYEIFVRIKSVNNKGIDISVKGSRDILFFIENEVRNFLKNYFSRGSFQVFIDVKYKNPEKILNIDVLEKAVDYVKNIMQKINLNPSDDKIYEISSSLMSSLEKEEPIDENLKENVFKALEKASEELKKERKKEGENLVKDIENRLNEIENLLEKIKQEKDNIIEKQKNKMIEKLKELLQEEYKERAFIETSIIAEKLDITEEIVRLESHLKRFRQLLKLDEPIGRKLDFLCQEMHREINTLGNKIPDFSKYTIEIKSEIEKIRQQVANIE</sequence>
<keyword evidence="2" id="KW-0540">Nuclease</keyword>
<keyword evidence="4" id="KW-0378">Hydrolase</keyword>
<accession>A0A3M0C3P8</accession>
<dbReference type="InterPro" id="IPR005229">
    <property type="entry name" value="YicC/YloC-like"/>
</dbReference>
<keyword evidence="3" id="KW-0255">Endonuclease</keyword>
<dbReference type="PANTHER" id="PTHR30636">
    <property type="entry name" value="UPF0701 PROTEIN YICC"/>
    <property type="match status" value="1"/>
</dbReference>
<keyword evidence="6" id="KW-0175">Coiled coil</keyword>
<dbReference type="AlphaFoldDB" id="A0A3M0C3P8"/>
<dbReference type="GO" id="GO:0004521">
    <property type="term" value="F:RNA endonuclease activity"/>
    <property type="evidence" value="ECO:0007669"/>
    <property type="project" value="InterPro"/>
</dbReference>